<feature type="region of interest" description="Disordered" evidence="1">
    <location>
        <begin position="298"/>
        <end position="339"/>
    </location>
</feature>
<feature type="transmembrane region" description="Helical" evidence="2">
    <location>
        <begin position="209"/>
        <end position="234"/>
    </location>
</feature>
<evidence type="ECO:0000313" key="4">
    <source>
        <dbReference type="Proteomes" id="UP001220064"/>
    </source>
</evidence>
<dbReference type="PANTHER" id="PTHR36844:SF1">
    <property type="entry name" value="PROTEASE PRSW"/>
    <property type="match status" value="1"/>
</dbReference>
<evidence type="ECO:0000256" key="1">
    <source>
        <dbReference type="SAM" id="MobiDB-lite"/>
    </source>
</evidence>
<keyword evidence="2" id="KW-0472">Membrane</keyword>
<dbReference type="InterPro" id="IPR026898">
    <property type="entry name" value="PrsW"/>
</dbReference>
<keyword evidence="2" id="KW-1133">Transmembrane helix</keyword>
<feature type="transmembrane region" description="Helical" evidence="2">
    <location>
        <begin position="241"/>
        <end position="261"/>
    </location>
</feature>
<protein>
    <recommendedName>
        <fullName evidence="5">PrsW family intramembrane metalloprotease</fullName>
    </recommendedName>
</protein>
<gene>
    <name evidence="3" type="ORF">CMASS_03405</name>
</gene>
<name>A0ABY7U615_9CORY</name>
<accession>A0ABY7U615</accession>
<evidence type="ECO:0000313" key="3">
    <source>
        <dbReference type="EMBL" id="WCZ32135.1"/>
    </source>
</evidence>
<proteinExistence type="predicted"/>
<feature type="transmembrane region" description="Helical" evidence="2">
    <location>
        <begin position="61"/>
        <end position="79"/>
    </location>
</feature>
<dbReference type="PANTHER" id="PTHR36844">
    <property type="entry name" value="PROTEASE PRSW"/>
    <property type="match status" value="1"/>
</dbReference>
<keyword evidence="4" id="KW-1185">Reference proteome</keyword>
<feature type="compositionally biased region" description="Polar residues" evidence="1">
    <location>
        <begin position="323"/>
        <end position="339"/>
    </location>
</feature>
<keyword evidence="2" id="KW-0812">Transmembrane</keyword>
<sequence>MDNKLNAYVPPLPRYEKPAPPEAPQGSSWLFRIVLIVMSIAGFALFAANTVFSFFSSPVGNAIGLAFTILYAVIAIWLIRRSPMYPKHTPGSFRFWWAVACLLWGGGAGLVFSLAVGTPVTELTQRSGWEDSLFSWGGAYPEEIGKALGVAVILFSFKHLTRPWHGAVTGLMIGLGFETSENIGYGGMGAMMDPNSDVMGSLASWGGRMVAGVGLHMITTAIAGWGIGWAVFALRRSLGSRIAGALGCFLIGFAIHFAWNYTIDNPIAMIVKSVTVALVMYAALFVLITRGNEAARREQHGPCTPRSISADGAPQPAAGYSPYTRSNVAETSAATSATD</sequence>
<evidence type="ECO:0000256" key="2">
    <source>
        <dbReference type="SAM" id="Phobius"/>
    </source>
</evidence>
<dbReference type="Proteomes" id="UP001220064">
    <property type="component" value="Chromosome"/>
</dbReference>
<organism evidence="3 4">
    <name type="scientific">Corynebacterium massiliense DSM 45435</name>
    <dbReference type="NCBI Taxonomy" id="1121364"/>
    <lineage>
        <taxon>Bacteria</taxon>
        <taxon>Bacillati</taxon>
        <taxon>Actinomycetota</taxon>
        <taxon>Actinomycetes</taxon>
        <taxon>Mycobacteriales</taxon>
        <taxon>Corynebacteriaceae</taxon>
        <taxon>Corynebacterium</taxon>
    </lineage>
</organism>
<dbReference type="Pfam" id="PF13367">
    <property type="entry name" value="PrsW-protease"/>
    <property type="match status" value="1"/>
</dbReference>
<feature type="transmembrane region" description="Helical" evidence="2">
    <location>
        <begin position="29"/>
        <end position="55"/>
    </location>
</feature>
<feature type="transmembrane region" description="Helical" evidence="2">
    <location>
        <begin position="267"/>
        <end position="288"/>
    </location>
</feature>
<feature type="transmembrane region" description="Helical" evidence="2">
    <location>
        <begin position="95"/>
        <end position="116"/>
    </location>
</feature>
<dbReference type="RefSeq" id="WP_022862844.1">
    <property type="nucleotide sequence ID" value="NZ_ATVG01000004.1"/>
</dbReference>
<reference evidence="3 4" key="1">
    <citation type="submission" date="2020-10" db="EMBL/GenBank/DDBJ databases">
        <title>Complete genome sequence of Corynebacterium massiliense DSM 45435, type strain of Corynebacterium massiliense.</title>
        <authorList>
            <person name="Busche T."/>
            <person name="Kalinowski J."/>
            <person name="Ruckert C."/>
        </authorList>
    </citation>
    <scope>NUCLEOTIDE SEQUENCE [LARGE SCALE GENOMIC DNA]</scope>
    <source>
        <strain evidence="3 4">DSM 45435</strain>
    </source>
</reference>
<dbReference type="EMBL" id="CP063189">
    <property type="protein sequence ID" value="WCZ32135.1"/>
    <property type="molecule type" value="Genomic_DNA"/>
</dbReference>
<evidence type="ECO:0008006" key="5">
    <source>
        <dbReference type="Google" id="ProtNLM"/>
    </source>
</evidence>